<feature type="compositionally biased region" description="Low complexity" evidence="5">
    <location>
        <begin position="3026"/>
        <end position="3040"/>
    </location>
</feature>
<feature type="compositionally biased region" description="Low complexity" evidence="5">
    <location>
        <begin position="2852"/>
        <end position="2873"/>
    </location>
</feature>
<gene>
    <name evidence="7" type="ORF">LSCM4_06326</name>
</gene>
<feature type="region of interest" description="Disordered" evidence="5">
    <location>
        <begin position="853"/>
        <end position="882"/>
    </location>
</feature>
<dbReference type="PANTHER" id="PTHR45668">
    <property type="entry name" value="SERINE/THREONINE-PROTEIN PHOSPHATASE 5-RELATED"/>
    <property type="match status" value="1"/>
</dbReference>
<evidence type="ECO:0000256" key="5">
    <source>
        <dbReference type="SAM" id="MobiDB-lite"/>
    </source>
</evidence>
<feature type="region of interest" description="Disordered" evidence="5">
    <location>
        <begin position="165"/>
        <end position="184"/>
    </location>
</feature>
<dbReference type="PANTHER" id="PTHR45668:SF5">
    <property type="entry name" value="SERINE_THREONINE-PROTEIN PHOSPHATASE 5"/>
    <property type="match status" value="1"/>
</dbReference>
<feature type="region of interest" description="Disordered" evidence="5">
    <location>
        <begin position="2143"/>
        <end position="2197"/>
    </location>
</feature>
<feature type="region of interest" description="Disordered" evidence="5">
    <location>
        <begin position="215"/>
        <end position="240"/>
    </location>
</feature>
<feature type="region of interest" description="Disordered" evidence="5">
    <location>
        <begin position="3096"/>
        <end position="3162"/>
    </location>
</feature>
<dbReference type="EC" id="3.1.3.16" evidence="4"/>
<feature type="compositionally biased region" description="Basic and acidic residues" evidence="5">
    <location>
        <begin position="2667"/>
        <end position="2676"/>
    </location>
</feature>
<proteinExistence type="inferred from homology"/>
<dbReference type="GeneID" id="92362183"/>
<feature type="region of interest" description="Disordered" evidence="5">
    <location>
        <begin position="973"/>
        <end position="1005"/>
    </location>
</feature>
<feature type="compositionally biased region" description="Polar residues" evidence="5">
    <location>
        <begin position="217"/>
        <end position="230"/>
    </location>
</feature>
<feature type="region of interest" description="Disordered" evidence="5">
    <location>
        <begin position="1913"/>
        <end position="1933"/>
    </location>
</feature>
<dbReference type="SMART" id="SM00156">
    <property type="entry name" value="PP2Ac"/>
    <property type="match status" value="1"/>
</dbReference>
<feature type="compositionally biased region" description="Basic and acidic residues" evidence="5">
    <location>
        <begin position="1528"/>
        <end position="1541"/>
    </location>
</feature>
<feature type="compositionally biased region" description="Low complexity" evidence="5">
    <location>
        <begin position="1207"/>
        <end position="1218"/>
    </location>
</feature>
<feature type="region of interest" description="Disordered" evidence="5">
    <location>
        <begin position="2534"/>
        <end position="2572"/>
    </location>
</feature>
<feature type="compositionally biased region" description="Polar residues" evidence="5">
    <location>
        <begin position="1656"/>
        <end position="1666"/>
    </location>
</feature>
<feature type="compositionally biased region" description="Low complexity" evidence="5">
    <location>
        <begin position="2173"/>
        <end position="2190"/>
    </location>
</feature>
<feature type="compositionally biased region" description="Polar residues" evidence="5">
    <location>
        <begin position="2037"/>
        <end position="2050"/>
    </location>
</feature>
<evidence type="ECO:0000313" key="7">
    <source>
        <dbReference type="EMBL" id="KAG5486860.1"/>
    </source>
</evidence>
<feature type="region of interest" description="Disordered" evidence="5">
    <location>
        <begin position="1790"/>
        <end position="1816"/>
    </location>
</feature>
<dbReference type="GO" id="GO:0004722">
    <property type="term" value="F:protein serine/threonine phosphatase activity"/>
    <property type="evidence" value="ECO:0007669"/>
    <property type="project" value="UniProtKB-EC"/>
</dbReference>
<feature type="domain" description="Serine/threonine specific protein phosphatases" evidence="6">
    <location>
        <begin position="620"/>
        <end position="625"/>
    </location>
</feature>
<dbReference type="InterPro" id="IPR006186">
    <property type="entry name" value="Ser/Thr-sp_prot-phosphatase"/>
</dbReference>
<comment type="catalytic activity">
    <reaction evidence="4">
        <text>O-phospho-L-threonyl-[protein] + H2O = L-threonyl-[protein] + phosphate</text>
        <dbReference type="Rhea" id="RHEA:47004"/>
        <dbReference type="Rhea" id="RHEA-COMP:11060"/>
        <dbReference type="Rhea" id="RHEA-COMP:11605"/>
        <dbReference type="ChEBI" id="CHEBI:15377"/>
        <dbReference type="ChEBI" id="CHEBI:30013"/>
        <dbReference type="ChEBI" id="CHEBI:43474"/>
        <dbReference type="ChEBI" id="CHEBI:61977"/>
        <dbReference type="EC" id="3.1.3.16"/>
    </reaction>
</comment>
<feature type="compositionally biased region" description="Low complexity" evidence="5">
    <location>
        <begin position="2765"/>
        <end position="2776"/>
    </location>
</feature>
<feature type="region of interest" description="Disordered" evidence="5">
    <location>
        <begin position="2667"/>
        <end position="2708"/>
    </location>
</feature>
<evidence type="ECO:0000313" key="8">
    <source>
        <dbReference type="Proteomes" id="UP000674143"/>
    </source>
</evidence>
<keyword evidence="8" id="KW-1185">Reference proteome</keyword>
<name>A0A836KXT8_9TRYP</name>
<feature type="region of interest" description="Disordered" evidence="5">
    <location>
        <begin position="2852"/>
        <end position="2876"/>
    </location>
</feature>
<organism evidence="7 8">
    <name type="scientific">Leishmania orientalis</name>
    <dbReference type="NCBI Taxonomy" id="2249476"/>
    <lineage>
        <taxon>Eukaryota</taxon>
        <taxon>Discoba</taxon>
        <taxon>Euglenozoa</taxon>
        <taxon>Kinetoplastea</taxon>
        <taxon>Metakinetoplastina</taxon>
        <taxon>Trypanosomatida</taxon>
        <taxon>Trypanosomatidae</taxon>
        <taxon>Leishmaniinae</taxon>
        <taxon>Leishmania</taxon>
    </lineage>
</organism>
<feature type="compositionally biased region" description="Basic and acidic residues" evidence="5">
    <location>
        <begin position="3015"/>
        <end position="3024"/>
    </location>
</feature>
<feature type="region of interest" description="Disordered" evidence="5">
    <location>
        <begin position="1693"/>
        <end position="1712"/>
    </location>
</feature>
<dbReference type="InterPro" id="IPR029052">
    <property type="entry name" value="Metallo-depent_PP-like"/>
</dbReference>
<feature type="region of interest" description="Disordered" evidence="5">
    <location>
        <begin position="2999"/>
        <end position="3079"/>
    </location>
</feature>
<dbReference type="PROSITE" id="PS00125">
    <property type="entry name" value="SER_THR_PHOSPHATASE"/>
    <property type="match status" value="1"/>
</dbReference>
<feature type="region of interest" description="Disordered" evidence="5">
    <location>
        <begin position="2036"/>
        <end position="2063"/>
    </location>
</feature>
<keyword evidence="4" id="KW-0378">Hydrolase</keyword>
<feature type="region of interest" description="Disordered" evidence="5">
    <location>
        <begin position="2213"/>
        <end position="2246"/>
    </location>
</feature>
<feature type="compositionally biased region" description="Low complexity" evidence="5">
    <location>
        <begin position="168"/>
        <end position="184"/>
    </location>
</feature>
<reference evidence="8" key="1">
    <citation type="journal article" date="2021" name="Microbiol. Resour. Announc.">
        <title>LGAAP: Leishmaniinae Genome Assembly and Annotation Pipeline.</title>
        <authorList>
            <person name="Almutairi H."/>
            <person name="Urbaniak M.D."/>
            <person name="Bates M.D."/>
            <person name="Jariyapan N."/>
            <person name="Kwakye-Nuako G."/>
            <person name="Thomaz-Soccol V."/>
            <person name="Al-Salem W.S."/>
            <person name="Dillon R.J."/>
            <person name="Bates P.A."/>
            <person name="Gatherer D."/>
        </authorList>
    </citation>
    <scope>NUCLEOTIDE SEQUENCE [LARGE SCALE GENOMIC DNA]</scope>
</reference>
<dbReference type="PRINTS" id="PR00114">
    <property type="entry name" value="STPHPHTASE"/>
</dbReference>
<comment type="caution">
    <text evidence="7">The sequence shown here is derived from an EMBL/GenBank/DDBJ whole genome shotgun (WGS) entry which is preliminary data.</text>
</comment>
<feature type="region of interest" description="Disordered" evidence="5">
    <location>
        <begin position="2751"/>
        <end position="2781"/>
    </location>
</feature>
<feature type="compositionally biased region" description="Polar residues" evidence="5">
    <location>
        <begin position="1185"/>
        <end position="1198"/>
    </location>
</feature>
<reference evidence="8" key="2">
    <citation type="journal article" date="2021" name="Sci. Data">
        <title>Chromosome-scale genome sequencing, assembly and annotation of six genomes from subfamily Leishmaniinae.</title>
        <authorList>
            <person name="Almutairi H."/>
            <person name="Urbaniak M.D."/>
            <person name="Bates M.D."/>
            <person name="Jariyapan N."/>
            <person name="Kwakye-Nuako G."/>
            <person name="Thomaz Soccol V."/>
            <person name="Al-Salem W.S."/>
            <person name="Dillon R.J."/>
            <person name="Bates P.A."/>
            <person name="Gatherer D."/>
        </authorList>
    </citation>
    <scope>NUCLEOTIDE SEQUENCE [LARGE SCALE GENOMIC DNA]</scope>
</reference>
<keyword evidence="2" id="KW-0479">Metal-binding</keyword>
<dbReference type="EMBL" id="JAFHLR010000007">
    <property type="protein sequence ID" value="KAG5486860.1"/>
    <property type="molecule type" value="Genomic_DNA"/>
</dbReference>
<feature type="region of interest" description="Disordered" evidence="5">
    <location>
        <begin position="3221"/>
        <end position="3243"/>
    </location>
</feature>
<dbReference type="Gene3D" id="3.60.21.10">
    <property type="match status" value="1"/>
</dbReference>
<evidence type="ECO:0000256" key="4">
    <source>
        <dbReference type="RuleBase" id="RU004273"/>
    </source>
</evidence>
<sequence>MNALTHDEQRDDYIQRFALRELVEHWLDRASVERPEDPYQYLIDEASAQRRSGGGLVTCPNQWCNMTMPASQFEAHQRSCNNASGWVRCVRCNMRVDVSKMSHHRMYCRLERCTLCGEVVLPRMLLMCPYRLIAEAERDRQAAMHRLEQRREGLRPDPEAEAALPIEASIGSASLSSPRSPSMTMMSTANRLVSRCETPRASSAVPAACLQGVAAPSSLSPTERPTTRANASGDRGCSAASSASASHPAIIALRTDISGCSDDAATSSSLAASSGRVLAASESTLLYSAAPTLADPSTSATLEHTLLLEASCDGNECELHDCRPDSDSGSKSQTTILSASPAVGRRPSFATLIAADNNTLCEQLDNYPDELLPAIRSLQRLWRRNFFVHLFRKEVLGGVWRQLDSAQEKAAGKNPFGIANRMVDRSLRERCTSCEQSAPGSAGPASGGNETRVGSGVDAGRGAGLRSSSPSPVPDNDLVAHEAMSASFNADPVAVSDEELESGGYMQARDLEALIRHFAAREVLPLSLVLRIVRAATKLLRKRPVVQHLAIPQSGSLVVVGDIHGQMKDLEYILSFMGPPTAERFYLFNGDFIDRGPYGCEVLVYIFSLLCTYPDYVYLNRGNHENYSTNTEYGFMAELYAKYGARSSYLLSAMVDSYEWMPLLSVIDHRVAVVHGGAPRLVCTLNEIEAIGHVRDIPVEHQSTRAEQLLTELLWNDPVEKFRSRQLGTSQQGAGWRSSSRGCGVEYLSNITEQFLKQNDLSLLIRSHDVKTAGFELVHRNKSITVFSASNYGGVSGNRGAVAVLTRESAQPIFHTWFLREDYRQLRAEVLLNEEEDAAAMIVLPHHNDVAGMRASESGERPSSNNVDSSAALATPSSGMSTPPNASFVPMLPQKHISFTHLTESAFMTDDEFIQAYYLHNDFVLPEEEGFMSVASGACSRGSAFSDVAKTSEESTSAMACISADKRLGALVAQPKAPSQSKHSKSASGSAGGRGRRAIQGPPDSAGSWYAANSATASRASRHALQAHHGAIVSVTSQSSHGSAQPMARVGLGLSQDLSIALQLQTIQQIRELVYFNRYALLAAFNQVDEMRTGTVYKAEWCVVTRDVLKLDIPWYYLCQYLVPSLEVNGVPSVEYMRFLRHVDVHFALESRLSWQRATIARISGGLDIPEDIISAFCDRPMKTMSSNSSRVQSTGSRGHSNGGGLSQNSSLRSPLPIISSPATVPSLSVGADASTDSPLSVESSLLLDAMAPVPTLSPPLPQRSFSSPPTPPATTLPTATILLQTPVNAARRDCDDAESAAHAKWENEEEKRAVKGGAQSTDENWWCDVRIGFNTFANKVRVLSPAAAAMEDNEVFALFCYFDVGMQGHVYVGDVVNRMTELLKEGGEEEAVLLVSGELDFSAVPGGPQRGAAAGPPTTCSLNSLSASSTSSGMGIEVSCGNQGATACGAPEADCGDSRGGGGGRALLLSRWNSKAKNGCLARFGRGGLSAGCDATSRGGGVSSSSSAVDAAVSGSSFGTSLRPVGHRREPTSEPEEAKEIATWPAEAGDCGTSPRDSRLDGAIGGCGDSEPESVVVGGTPSSTKPSPPSSMPEKISRQPRATLPTSSMALPLEHEDDAKRRASREAHGAAAGEASEVTCERASGEGSMDLSGDPNKSSVSSLASAAERSSTHVAGAARTVALPLLQAGGTVGSSADGRGFTDRKNAEGSTTAVLDVPKPPCLEVVQEPSGAGNDVLVDSRLSCASDSALLASKLLGDYSRTGDLARRPTFNTTVGSGVSITDSDAFRLDCSSQDHPKPHQPPPPPQQQTQSLRSKHLSTPPWIFSALLRVQEQLLGGHSRLRLLFAALNQSKNGRLSEKEFVSLIEFMNLLLEYPLSDGQARELFRFVHESAIRCVQSVLSRHQRVFAAGPLGRGRSHHTGSTTWGDLGRMPGDTRLSVSPMLAGMTCEADTEAYVQSRMQAEQQRGGAYILFIEFMAFFSVKPVPHGDEVTATEELLRAGTASVVSGGAAATGSSVTAPSALAVSLSDDLSSSYHQQLQGRRSSSFHRQPPEVDSSGGPMVSMTMSEGAVTSLDYSSLVMKPAIGSLEAPALVHAGGSYAGGAGGRLSNATKAKAVAGSPSCDSPRRQFVRSCEYLHQLGGASTMPPPPRESILSPTAVSGGLRRGPRHSSSSSLSTAEQAALASAAGKDGTSPSAQLLIQPAERVASAASQTLGESTKKSMALPSSSLASWGPPSGSCRAGPVTLTTQTTDAVSLLAELRSVYGECVTLKELLQMLSTSLLPILLSEPTTPSPQEPLRGASTSLPQLASLPSARDSRSLAALDGVAARAVASTQRSPYLAENGGSHLSAAFTSETTPAAHLRMMGGTDTGHGGAAVAIPCQRQGQSRGVDLEGELSPLLMHTASPAGAGSRRRTVRSHRGYEGDSGVIYPPRVPNSPAMCFAANNAAWRFSNKIGPSIMPTARPYMLNQPTELRVTGMAAHSYSLQPISLDVPHPSDSLIAAHFTGLGDAGADVAAVAAGSRGCLRAHLHGHDRSSRRGTSSMSLTQQPPKGESLSVPVAPHLPDTPTQHPCACAPAAQGAEAFSDFSASDSLGVGSKIASSIRVRLTSSGSDEARRRTTGEGSGGGTAVLTNESAINKDAARGEPPMRSGCDLALEYCAEKPHPQRGKRDAPSTPTTYPALASSLPRAKPAASKWPPLPPAAVAAAPPREAERASVSAAVSAVYAERNAAVASMLLRYSWNAGASSKKTSTTQKGEPSVPAAAPATAASTPSRDRPLQPQVKVFKRKEAVVGTATTHRVAVAPATALAPSPAAKGAVTSKAAAATIPAPPPIRAMPNTAAATSIAPLAGANPSAPASPQSQAPRAASDPLHDVQPVGAASLAPAQCSTDAREMFEVLATEHPTSIITGVSAAPRDSVASGHDVGGFVSLNRPFATRLSYTNTLPPITPSQPPSTSTMSNSIWLTALTSKDQLRSLRASQSKGFAVANSPDAFVLPEPSDARSPAAAPACRRSDGNREADISAPTAAASAASPTSARRLDSTASPTRLAKGTGGGGPLSHKRKREGSTNCVVGGAVKRTGKDGTLLTATMSSSSSVQAVPPHSSAPAALPAANAASKASRTRQQLPAVSSDTVASTSTRPASLTASTTPATGAQGSAKLTGGLSVREGKAAILLIPAAAAGKSSTAPLVAEGKCMLTRSISEGAYKTRMQRSLCGASERMGAPSPPSATPQPPAKAGGGNVCNDVGEDVPAAKVAAAACTPTPPSPPLIAIAPPAAEGVQTPVTTPNQVSVKRKLSAPARDLPGGGQHSRD</sequence>
<comment type="similarity">
    <text evidence="4">Belongs to the PPP phosphatase family.</text>
</comment>
<feature type="compositionally biased region" description="Low complexity" evidence="5">
    <location>
        <begin position="3005"/>
        <end position="3014"/>
    </location>
</feature>
<feature type="compositionally biased region" description="Low complexity" evidence="5">
    <location>
        <begin position="974"/>
        <end position="989"/>
    </location>
</feature>
<comment type="cofactor">
    <cofactor evidence="1">
        <name>Mn(2+)</name>
        <dbReference type="ChEBI" id="CHEBI:29035"/>
    </cofactor>
</comment>
<feature type="region of interest" description="Disordered" evidence="5">
    <location>
        <begin position="3274"/>
        <end position="3315"/>
    </location>
</feature>
<feature type="compositionally biased region" description="Low complexity" evidence="5">
    <location>
        <begin position="3131"/>
        <end position="3155"/>
    </location>
</feature>
<dbReference type="SUPFAM" id="SSF56300">
    <property type="entry name" value="Metallo-dependent phosphatases"/>
    <property type="match status" value="1"/>
</dbReference>
<feature type="region of interest" description="Disordered" evidence="5">
    <location>
        <begin position="1185"/>
        <end position="1218"/>
    </location>
</feature>
<keyword evidence="3" id="KW-0464">Manganese</keyword>
<dbReference type="GO" id="GO:0046872">
    <property type="term" value="F:metal ion binding"/>
    <property type="evidence" value="ECO:0007669"/>
    <property type="project" value="UniProtKB-KW"/>
</dbReference>
<dbReference type="InterPro" id="IPR051134">
    <property type="entry name" value="PPP_phosphatase"/>
</dbReference>
<evidence type="ECO:0000256" key="2">
    <source>
        <dbReference type="ARBA" id="ARBA00022723"/>
    </source>
</evidence>
<dbReference type="Pfam" id="PF00149">
    <property type="entry name" value="Metallophos"/>
    <property type="match status" value="1"/>
</dbReference>
<feature type="compositionally biased region" description="Polar residues" evidence="5">
    <location>
        <begin position="3285"/>
        <end position="3294"/>
    </location>
</feature>
<accession>A0A836KXT8</accession>
<feature type="region of interest" description="Disordered" evidence="5">
    <location>
        <begin position="1515"/>
        <end position="1666"/>
    </location>
</feature>
<evidence type="ECO:0000259" key="6">
    <source>
        <dbReference type="PROSITE" id="PS00125"/>
    </source>
</evidence>
<dbReference type="RefSeq" id="XP_067065654.1">
    <property type="nucleotide sequence ID" value="XM_067208249.1"/>
</dbReference>
<dbReference type="SMR" id="A0A836KXT8"/>
<feature type="compositionally biased region" description="Pro residues" evidence="5">
    <location>
        <begin position="3227"/>
        <end position="3237"/>
    </location>
</feature>
<feature type="region of interest" description="Disordered" evidence="5">
    <location>
        <begin position="2610"/>
        <end position="2651"/>
    </location>
</feature>
<feature type="compositionally biased region" description="Polar residues" evidence="5">
    <location>
        <begin position="2751"/>
        <end position="2760"/>
    </location>
</feature>
<feature type="region of interest" description="Disordered" evidence="5">
    <location>
        <begin position="430"/>
        <end position="476"/>
    </location>
</feature>
<feature type="compositionally biased region" description="Basic and acidic residues" evidence="5">
    <location>
        <begin position="1790"/>
        <end position="1799"/>
    </location>
</feature>
<dbReference type="InterPro" id="IPR004843">
    <property type="entry name" value="Calcineurin-like_PHP"/>
</dbReference>
<dbReference type="Proteomes" id="UP000674143">
    <property type="component" value="Unassembled WGS sequence"/>
</dbReference>
<evidence type="ECO:0000256" key="1">
    <source>
        <dbReference type="ARBA" id="ARBA00001936"/>
    </source>
</evidence>
<feature type="compositionally biased region" description="Low complexity" evidence="5">
    <location>
        <begin position="3096"/>
        <end position="3122"/>
    </location>
</feature>
<feature type="compositionally biased region" description="Basic and acidic residues" evidence="5">
    <location>
        <begin position="1614"/>
        <end position="1629"/>
    </location>
</feature>
<feature type="compositionally biased region" description="Polar residues" evidence="5">
    <location>
        <begin position="2542"/>
        <end position="2553"/>
    </location>
</feature>
<dbReference type="KEGG" id="loi:92362183"/>
<feature type="compositionally biased region" description="Low complexity" evidence="5">
    <location>
        <begin position="437"/>
        <end position="448"/>
    </location>
</feature>
<protein>
    <recommendedName>
        <fullName evidence="4">Serine/threonine-protein phosphatase</fullName>
        <ecNumber evidence="4">3.1.3.16</ecNumber>
    </recommendedName>
</protein>
<evidence type="ECO:0000256" key="3">
    <source>
        <dbReference type="ARBA" id="ARBA00023211"/>
    </source>
</evidence>